<feature type="region of interest" description="Disordered" evidence="1">
    <location>
        <begin position="37"/>
        <end position="62"/>
    </location>
</feature>
<comment type="caution">
    <text evidence="2">The sequence shown here is derived from an EMBL/GenBank/DDBJ whole genome shotgun (WGS) entry which is preliminary data.</text>
</comment>
<evidence type="ECO:0000256" key="1">
    <source>
        <dbReference type="SAM" id="MobiDB-lite"/>
    </source>
</evidence>
<gene>
    <name evidence="2" type="ORF">DdX_17506</name>
</gene>
<organism evidence="2 3">
    <name type="scientific">Ditylenchus destructor</name>
    <dbReference type="NCBI Taxonomy" id="166010"/>
    <lineage>
        <taxon>Eukaryota</taxon>
        <taxon>Metazoa</taxon>
        <taxon>Ecdysozoa</taxon>
        <taxon>Nematoda</taxon>
        <taxon>Chromadorea</taxon>
        <taxon>Rhabditida</taxon>
        <taxon>Tylenchina</taxon>
        <taxon>Tylenchomorpha</taxon>
        <taxon>Sphaerularioidea</taxon>
        <taxon>Anguinidae</taxon>
        <taxon>Anguininae</taxon>
        <taxon>Ditylenchus</taxon>
    </lineage>
</organism>
<reference evidence="2" key="1">
    <citation type="submission" date="2022-01" db="EMBL/GenBank/DDBJ databases">
        <title>Genome Sequence Resource for Two Populations of Ditylenchus destructor, the Migratory Endoparasitic Phytonematode.</title>
        <authorList>
            <person name="Zhang H."/>
            <person name="Lin R."/>
            <person name="Xie B."/>
        </authorList>
    </citation>
    <scope>NUCLEOTIDE SEQUENCE</scope>
    <source>
        <strain evidence="2">BazhouSP</strain>
    </source>
</reference>
<dbReference type="AlphaFoldDB" id="A0AAD4MM05"/>
<protein>
    <submittedName>
        <fullName evidence="2">Uncharacterized protein</fullName>
    </submittedName>
</protein>
<evidence type="ECO:0000313" key="3">
    <source>
        <dbReference type="Proteomes" id="UP001201812"/>
    </source>
</evidence>
<feature type="compositionally biased region" description="Basic and acidic residues" evidence="1">
    <location>
        <begin position="39"/>
        <end position="48"/>
    </location>
</feature>
<dbReference type="Proteomes" id="UP001201812">
    <property type="component" value="Unassembled WGS sequence"/>
</dbReference>
<sequence length="87" mass="9747">MIERFQFRPSSLVGRLNPIKMIFYAVFFFLTITSPEGGLSREDPELDPRLPYNGNLAGDESPDPCDPCVDIPSCESDNYCRQHGCCG</sequence>
<accession>A0AAD4MM05</accession>
<dbReference type="EMBL" id="JAKKPZ010000191">
    <property type="protein sequence ID" value="KAI1699129.1"/>
    <property type="molecule type" value="Genomic_DNA"/>
</dbReference>
<keyword evidence="3" id="KW-1185">Reference proteome</keyword>
<proteinExistence type="predicted"/>
<name>A0AAD4MM05_9BILA</name>
<evidence type="ECO:0000313" key="2">
    <source>
        <dbReference type="EMBL" id="KAI1699129.1"/>
    </source>
</evidence>